<dbReference type="EMBL" id="CM046131">
    <property type="protein sequence ID" value="KAI8430241.1"/>
    <property type="molecule type" value="Genomic_DNA"/>
</dbReference>
<reference evidence="1 2" key="1">
    <citation type="journal article" date="2022" name="Genome Biol. Evol.">
        <title>The Spruce Budworm Genome: Reconstructing the Evolutionary History of Antifreeze Proteins.</title>
        <authorList>
            <person name="Beliveau C."/>
            <person name="Gagne P."/>
            <person name="Picq S."/>
            <person name="Vernygora O."/>
            <person name="Keeling C.I."/>
            <person name="Pinkney K."/>
            <person name="Doucet D."/>
            <person name="Wen F."/>
            <person name="Johnston J.S."/>
            <person name="Maaroufi H."/>
            <person name="Boyle B."/>
            <person name="Laroche J."/>
            <person name="Dewar K."/>
            <person name="Juretic N."/>
            <person name="Blackburn G."/>
            <person name="Nisole A."/>
            <person name="Brunet B."/>
            <person name="Brandao M."/>
            <person name="Lumley L."/>
            <person name="Duan J."/>
            <person name="Quan G."/>
            <person name="Lucarotti C.J."/>
            <person name="Roe A.D."/>
            <person name="Sperling F.A.H."/>
            <person name="Levesque R.C."/>
            <person name="Cusson M."/>
        </authorList>
    </citation>
    <scope>NUCLEOTIDE SEQUENCE [LARGE SCALE GENOMIC DNA]</scope>
    <source>
        <strain evidence="1">Glfc:IPQL:Cfum</strain>
    </source>
</reference>
<dbReference type="Proteomes" id="UP001064048">
    <property type="component" value="Chromosome Z"/>
</dbReference>
<accession>A0ACC0K188</accession>
<protein>
    <submittedName>
        <fullName evidence="1">Uncharacterized protein</fullName>
    </submittedName>
</protein>
<proteinExistence type="predicted"/>
<evidence type="ECO:0000313" key="2">
    <source>
        <dbReference type="Proteomes" id="UP001064048"/>
    </source>
</evidence>
<sequence>MKMADRCLKCLLILCLAVICHNGEAAESDNSLTTPDYILPCSRSDPALDACIKRSFNHLRPYLARGLPDLGVPAVEPLLIERLVMENSAGPVRVTAAFTNITVVGPSNYTVTKIRSDLSKLRIDMGLVLPRIEITGRYEVSGQVLLFPVRSQGDFWAAFIDVAAIAKVFGKEVERDSVRYMAADRLLVDFKLRNSRFKVRDTVNHGSVIGEAMNQFLNNNAAEIIEEMRPAACVSIAKHFQAFLNAAFTKVPMDVWLKP</sequence>
<gene>
    <name evidence="1" type="ORF">MSG28_000579</name>
</gene>
<organism evidence="1 2">
    <name type="scientific">Choristoneura fumiferana</name>
    <name type="common">Spruce budworm moth</name>
    <name type="synonym">Archips fumiferana</name>
    <dbReference type="NCBI Taxonomy" id="7141"/>
    <lineage>
        <taxon>Eukaryota</taxon>
        <taxon>Metazoa</taxon>
        <taxon>Ecdysozoa</taxon>
        <taxon>Arthropoda</taxon>
        <taxon>Hexapoda</taxon>
        <taxon>Insecta</taxon>
        <taxon>Pterygota</taxon>
        <taxon>Neoptera</taxon>
        <taxon>Endopterygota</taxon>
        <taxon>Lepidoptera</taxon>
        <taxon>Glossata</taxon>
        <taxon>Ditrysia</taxon>
        <taxon>Tortricoidea</taxon>
        <taxon>Tortricidae</taxon>
        <taxon>Tortricinae</taxon>
        <taxon>Choristoneura</taxon>
    </lineage>
</organism>
<comment type="caution">
    <text evidence="1">The sequence shown here is derived from an EMBL/GenBank/DDBJ whole genome shotgun (WGS) entry which is preliminary data.</text>
</comment>
<keyword evidence="2" id="KW-1185">Reference proteome</keyword>
<evidence type="ECO:0000313" key="1">
    <source>
        <dbReference type="EMBL" id="KAI8430241.1"/>
    </source>
</evidence>
<name>A0ACC0K188_CHOFU</name>